<dbReference type="SUPFAM" id="SSF56672">
    <property type="entry name" value="DNA/RNA polymerases"/>
    <property type="match status" value="1"/>
</dbReference>
<accession>A0A0J7KF66</accession>
<dbReference type="InterPro" id="IPR041373">
    <property type="entry name" value="RT_RNaseH"/>
</dbReference>
<keyword evidence="6" id="KW-0255">Endonuclease</keyword>
<dbReference type="Gene3D" id="3.30.70.270">
    <property type="match status" value="2"/>
</dbReference>
<dbReference type="InterPro" id="IPR041588">
    <property type="entry name" value="Integrase_H2C2"/>
</dbReference>
<dbReference type="FunFam" id="3.10.10.10:FF:000007">
    <property type="entry name" value="Retrovirus-related Pol polyprotein from transposon 17.6-like Protein"/>
    <property type="match status" value="1"/>
</dbReference>
<evidence type="ECO:0000256" key="7">
    <source>
        <dbReference type="ARBA" id="ARBA00022801"/>
    </source>
</evidence>
<dbReference type="Gene3D" id="1.10.340.70">
    <property type="match status" value="1"/>
</dbReference>
<dbReference type="InterPro" id="IPR050951">
    <property type="entry name" value="Retrovirus_Pol_polyprotein"/>
</dbReference>
<dbReference type="InterPro" id="IPR000477">
    <property type="entry name" value="RT_dom"/>
</dbReference>
<keyword evidence="3" id="KW-0808">Transferase</keyword>
<dbReference type="InterPro" id="IPR001584">
    <property type="entry name" value="Integrase_cat-core"/>
</dbReference>
<dbReference type="PANTHER" id="PTHR37984">
    <property type="entry name" value="PROTEIN CBG26694"/>
    <property type="match status" value="1"/>
</dbReference>
<dbReference type="PROSITE" id="PS50994">
    <property type="entry name" value="INTEGRASE"/>
    <property type="match status" value="1"/>
</dbReference>
<dbReference type="PaxDb" id="67767-A0A0J7KF66"/>
<dbReference type="Gene3D" id="3.10.10.10">
    <property type="entry name" value="HIV Type 1 Reverse Transcriptase, subunit A, domain 1"/>
    <property type="match status" value="1"/>
</dbReference>
<dbReference type="Pfam" id="PF17917">
    <property type="entry name" value="RT_RNaseH"/>
    <property type="match status" value="1"/>
</dbReference>
<evidence type="ECO:0000256" key="8">
    <source>
        <dbReference type="ARBA" id="ARBA00022918"/>
    </source>
</evidence>
<proteinExistence type="predicted"/>
<dbReference type="Gene3D" id="2.40.70.10">
    <property type="entry name" value="Acid Proteases"/>
    <property type="match status" value="1"/>
</dbReference>
<dbReference type="GO" id="GO:0003964">
    <property type="term" value="F:RNA-directed DNA polymerase activity"/>
    <property type="evidence" value="ECO:0007669"/>
    <property type="project" value="UniProtKB-KW"/>
</dbReference>
<dbReference type="Pfam" id="PF00665">
    <property type="entry name" value="rve"/>
    <property type="match status" value="1"/>
</dbReference>
<dbReference type="Gene3D" id="3.10.20.370">
    <property type="match status" value="1"/>
</dbReference>
<evidence type="ECO:0000256" key="1">
    <source>
        <dbReference type="ARBA" id="ARBA00012493"/>
    </source>
</evidence>
<dbReference type="InterPro" id="IPR021109">
    <property type="entry name" value="Peptidase_aspartic_dom_sf"/>
</dbReference>
<dbReference type="GO" id="GO:0042575">
    <property type="term" value="C:DNA polymerase complex"/>
    <property type="evidence" value="ECO:0007669"/>
    <property type="project" value="UniProtKB-ARBA"/>
</dbReference>
<dbReference type="InterPro" id="IPR012337">
    <property type="entry name" value="RNaseH-like_sf"/>
</dbReference>
<dbReference type="AlphaFoldDB" id="A0A0J7KF66"/>
<name>A0A0J7KF66_LASNI</name>
<gene>
    <name evidence="11" type="ORF">RF55_11539</name>
</gene>
<comment type="caution">
    <text evidence="11">The sequence shown here is derived from an EMBL/GenBank/DDBJ whole genome shotgun (WGS) entry which is preliminary data.</text>
</comment>
<keyword evidence="8" id="KW-0695">RNA-directed DNA polymerase</keyword>
<dbReference type="FunFam" id="3.30.70.270:FF:000020">
    <property type="entry name" value="Transposon Tf2-6 polyprotein-like Protein"/>
    <property type="match status" value="1"/>
</dbReference>
<dbReference type="OrthoDB" id="7701233at2759"/>
<keyword evidence="4" id="KW-0548">Nucleotidyltransferase</keyword>
<dbReference type="GO" id="GO:0006508">
    <property type="term" value="P:proteolysis"/>
    <property type="evidence" value="ECO:0007669"/>
    <property type="project" value="UniProtKB-KW"/>
</dbReference>
<dbReference type="Pfam" id="PF13650">
    <property type="entry name" value="Asp_protease_2"/>
    <property type="match status" value="1"/>
</dbReference>
<evidence type="ECO:0000256" key="6">
    <source>
        <dbReference type="ARBA" id="ARBA00022759"/>
    </source>
</evidence>
<dbReference type="Pfam" id="PF17921">
    <property type="entry name" value="Integrase_H2C2"/>
    <property type="match status" value="1"/>
</dbReference>
<evidence type="ECO:0000259" key="9">
    <source>
        <dbReference type="PROSITE" id="PS50878"/>
    </source>
</evidence>
<dbReference type="SUPFAM" id="SSF50630">
    <property type="entry name" value="Acid proteases"/>
    <property type="match status" value="1"/>
</dbReference>
<dbReference type="FunFam" id="3.10.20.370:FF:000001">
    <property type="entry name" value="Retrovirus-related Pol polyprotein from transposon 17.6-like protein"/>
    <property type="match status" value="1"/>
</dbReference>
<dbReference type="Pfam" id="PF00078">
    <property type="entry name" value="RVT_1"/>
    <property type="match status" value="1"/>
</dbReference>
<dbReference type="STRING" id="67767.A0A0J7KF66"/>
<evidence type="ECO:0000313" key="11">
    <source>
        <dbReference type="EMBL" id="KMQ88902.1"/>
    </source>
</evidence>
<evidence type="ECO:0000256" key="3">
    <source>
        <dbReference type="ARBA" id="ARBA00022679"/>
    </source>
</evidence>
<dbReference type="InterPro" id="IPR043128">
    <property type="entry name" value="Rev_trsase/Diguanyl_cyclase"/>
</dbReference>
<sequence length="1089" mass="126129">MLNPPDVKQTYLLNVRRIKTNVNYFYYKGKVDGKECSFKVDTGSDVSILNRKLVDNEMKKIRIGNLNLKYPTGERVPVEFEIEVKVEIGRYSIVVPMFIADINDDCLLGADFLKIINLEKVFETAFGTPELIKEVARIKDSSEKIPVSLKELFNENSRNLDSSEKDIFADFLREFRDVFSEDIVAGNCNVVEHVINVQDSLPIKQAPRRIPIQMRGEVDKIIEDMRTQGVIEESQSPWISPAVLVRKKDGTIRFCVDFRKLNAVTIKDSYPLPRIDDILDQLAGNYWFSTLDLKSGYWQLKIRPEDKEKTAFSIGRGLWHFTVMPFGLCNAPATFERLMERVLRNLISKICLVYLDDVIIFGKSFAEMIENLRKVFLRLREANLKINPKKCVLFGKEVKYLGHIVSAEGVTTDFEKIAAVREWPVPHTKKQLRSFLGFCSYYRKFVKDFSSLAKPLYALTENQIKFVWGEECQKAFEKLKLMLSSSPVLSFPKEEDEFVLDTDASNIGIGAVLSQKQDGQEKVIAYFSRVLSKAERNYCVTRRELLAIVDSIKSFRHYLLGRKFLIRTDHVSLQWLMSFRDLEGQLARWLERLQQYEFKIIHRKGISHKNADGLSRRLCESFGCGYCAKVERKCAEESEKAVARIVFEGEDLREWRRAQEEDPSISIILHGKEAGVRPPRSEIVARDVSAQLYWSYWDALVVKEGILYKNWEAPNLKFSFLQLVVPRKRVKEILQETHDSPTGGHFGINKTLEKIRKRFFWATCKQDVEEWCRTCEVCISKKGPLGKGKSPLQIYNVGAPLERVQMDILGPLPSTKFGNRFLLVIVDCFTKWVEAFPLKNIRAKTVAEVFVSQFISRHGVPTEVHTDQGKNFESRLFSELMGLLGIKKTRTTPLHPQSDGQVERQHQTITNYLAKYIAENQKDWDRWVPMFLLAYRSSKHETTGITPAELYFARDLRLPVDLLRGGPSKLCERESLPGGNFVKNLKEKLEEIHSCVRERISLKSFQMKTRYDRGAREVLFQEGQRVWFYNPRRFKGKAPKLQSNWEGPFRIIKKLNDVVFCIQKTSKHKKKIVHADRLAPFFERELENR</sequence>
<dbReference type="InterPro" id="IPR054465">
    <property type="entry name" value="Integrase_p58-like_C"/>
</dbReference>
<dbReference type="EC" id="2.7.7.49" evidence="1"/>
<dbReference type="CDD" id="cd09274">
    <property type="entry name" value="RNase_HI_RT_Ty3"/>
    <property type="match status" value="1"/>
</dbReference>
<organism evidence="11 12">
    <name type="scientific">Lasius niger</name>
    <name type="common">Black garden ant</name>
    <dbReference type="NCBI Taxonomy" id="67767"/>
    <lineage>
        <taxon>Eukaryota</taxon>
        <taxon>Metazoa</taxon>
        <taxon>Ecdysozoa</taxon>
        <taxon>Arthropoda</taxon>
        <taxon>Hexapoda</taxon>
        <taxon>Insecta</taxon>
        <taxon>Pterygota</taxon>
        <taxon>Neoptera</taxon>
        <taxon>Endopterygota</taxon>
        <taxon>Hymenoptera</taxon>
        <taxon>Apocrita</taxon>
        <taxon>Aculeata</taxon>
        <taxon>Formicoidea</taxon>
        <taxon>Formicidae</taxon>
        <taxon>Formicinae</taxon>
        <taxon>Lasius</taxon>
        <taxon>Lasius</taxon>
    </lineage>
</organism>
<protein>
    <recommendedName>
        <fullName evidence="1">RNA-directed DNA polymerase</fullName>
        <ecNumber evidence="1">2.7.7.49</ecNumber>
    </recommendedName>
</protein>
<feature type="domain" description="Reverse transcriptase" evidence="9">
    <location>
        <begin position="226"/>
        <end position="405"/>
    </location>
</feature>
<dbReference type="GO" id="GO:0008233">
    <property type="term" value="F:peptidase activity"/>
    <property type="evidence" value="ECO:0007669"/>
    <property type="project" value="UniProtKB-KW"/>
</dbReference>
<evidence type="ECO:0000256" key="5">
    <source>
        <dbReference type="ARBA" id="ARBA00022722"/>
    </source>
</evidence>
<evidence type="ECO:0000256" key="2">
    <source>
        <dbReference type="ARBA" id="ARBA00022670"/>
    </source>
</evidence>
<keyword evidence="2" id="KW-0645">Protease</keyword>
<dbReference type="GO" id="GO:0003676">
    <property type="term" value="F:nucleic acid binding"/>
    <property type="evidence" value="ECO:0007669"/>
    <property type="project" value="InterPro"/>
</dbReference>
<dbReference type="FunFam" id="1.10.340.70:FF:000001">
    <property type="entry name" value="Retrovirus-related Pol polyprotein from transposon gypsy-like Protein"/>
    <property type="match status" value="1"/>
</dbReference>
<evidence type="ECO:0000313" key="12">
    <source>
        <dbReference type="Proteomes" id="UP000036403"/>
    </source>
</evidence>
<dbReference type="PANTHER" id="PTHR37984:SF5">
    <property type="entry name" value="PROTEIN NYNRIN-LIKE"/>
    <property type="match status" value="1"/>
</dbReference>
<dbReference type="Proteomes" id="UP000036403">
    <property type="component" value="Unassembled WGS sequence"/>
</dbReference>
<reference evidence="11 12" key="1">
    <citation type="submission" date="2015-04" db="EMBL/GenBank/DDBJ databases">
        <title>Lasius niger genome sequencing.</title>
        <authorList>
            <person name="Konorov E.A."/>
            <person name="Nikitin M.A."/>
            <person name="Kirill M.V."/>
            <person name="Chang P."/>
        </authorList>
    </citation>
    <scope>NUCLEOTIDE SEQUENCE [LARGE SCALE GENOMIC DNA]</scope>
    <source>
        <tissue evidence="11">Whole</tissue>
    </source>
</reference>
<dbReference type="FunFam" id="3.30.420.10:FF:000032">
    <property type="entry name" value="Retrovirus-related Pol polyprotein from transposon 297-like Protein"/>
    <property type="match status" value="1"/>
</dbReference>
<dbReference type="InterPro" id="IPR036397">
    <property type="entry name" value="RNaseH_sf"/>
</dbReference>
<dbReference type="InterPro" id="IPR043502">
    <property type="entry name" value="DNA/RNA_pol_sf"/>
</dbReference>
<dbReference type="GO" id="GO:0004519">
    <property type="term" value="F:endonuclease activity"/>
    <property type="evidence" value="ECO:0007669"/>
    <property type="project" value="UniProtKB-KW"/>
</dbReference>
<keyword evidence="12" id="KW-1185">Reference proteome</keyword>
<evidence type="ECO:0000256" key="4">
    <source>
        <dbReference type="ARBA" id="ARBA00022695"/>
    </source>
</evidence>
<dbReference type="CDD" id="cd01647">
    <property type="entry name" value="RT_LTR"/>
    <property type="match status" value="1"/>
</dbReference>
<keyword evidence="5" id="KW-0540">Nuclease</keyword>
<keyword evidence="7" id="KW-0378">Hydrolase</keyword>
<dbReference type="PROSITE" id="PS50878">
    <property type="entry name" value="RT_POL"/>
    <property type="match status" value="1"/>
</dbReference>
<dbReference type="Pfam" id="PF22938">
    <property type="entry name" value="Integrase_p58_C"/>
    <property type="match status" value="1"/>
</dbReference>
<dbReference type="SUPFAM" id="SSF53098">
    <property type="entry name" value="Ribonuclease H-like"/>
    <property type="match status" value="1"/>
</dbReference>
<dbReference type="GO" id="GO:0015074">
    <property type="term" value="P:DNA integration"/>
    <property type="evidence" value="ECO:0007669"/>
    <property type="project" value="InterPro"/>
</dbReference>
<dbReference type="Gene3D" id="3.30.420.10">
    <property type="entry name" value="Ribonuclease H-like superfamily/Ribonuclease H"/>
    <property type="match status" value="1"/>
</dbReference>
<dbReference type="EMBL" id="LBMM01008414">
    <property type="protein sequence ID" value="KMQ88902.1"/>
    <property type="molecule type" value="Genomic_DNA"/>
</dbReference>
<evidence type="ECO:0000259" key="10">
    <source>
        <dbReference type="PROSITE" id="PS50994"/>
    </source>
</evidence>
<feature type="domain" description="Integrase catalytic" evidence="10">
    <location>
        <begin position="796"/>
        <end position="955"/>
    </location>
</feature>